<keyword evidence="1" id="KW-0812">Transmembrane</keyword>
<keyword evidence="3" id="KW-1185">Reference proteome</keyword>
<accession>A0A9X1JV35</accession>
<evidence type="ECO:0000313" key="2">
    <source>
        <dbReference type="EMBL" id="MBW2937549.1"/>
    </source>
</evidence>
<protein>
    <submittedName>
        <fullName evidence="2">Uncharacterized protein</fullName>
    </submittedName>
</protein>
<feature type="transmembrane region" description="Helical" evidence="1">
    <location>
        <begin position="110"/>
        <end position="128"/>
    </location>
</feature>
<dbReference type="AlphaFoldDB" id="A0A9X1JV35"/>
<sequence length="230" mass="27172">MANNYHLTILEDAFKKASDSLEKSGVGRVSKTQCAEELALYISEETNFPITNKTLRNYLNDLSEKRTFYIPQQKVLEGLSKYLGYNDYLEYVNSKDNSYFLWIKERWKPLFFAMMLLLAISFGTYKYFTMPKCMIWKEDHFEKSHCDIDSVAKQKVIPYDANLLLRFKKVHKDSINTFFTPNRDPLIWYGKNFKGEYEYFTALGFHPETGKTLKPITDYIIDKYINKVPK</sequence>
<comment type="caution">
    <text evidence="2">The sequence shown here is derived from an EMBL/GenBank/DDBJ whole genome shotgun (WGS) entry which is preliminary data.</text>
</comment>
<evidence type="ECO:0000313" key="3">
    <source>
        <dbReference type="Proteomes" id="UP001138686"/>
    </source>
</evidence>
<keyword evidence="1" id="KW-0472">Membrane</keyword>
<dbReference type="Proteomes" id="UP001138686">
    <property type="component" value="Unassembled WGS sequence"/>
</dbReference>
<dbReference type="RefSeq" id="WP_219051971.1">
    <property type="nucleotide sequence ID" value="NZ_JAHWDP010000002.1"/>
</dbReference>
<gene>
    <name evidence="2" type="ORF">KXJ69_05495</name>
</gene>
<dbReference type="EMBL" id="JAHWDP010000002">
    <property type="protein sequence ID" value="MBW2937549.1"/>
    <property type="molecule type" value="Genomic_DNA"/>
</dbReference>
<organism evidence="2 3">
    <name type="scientific">Halomarinibacterium sedimenti</name>
    <dbReference type="NCBI Taxonomy" id="2857106"/>
    <lineage>
        <taxon>Bacteria</taxon>
        <taxon>Pseudomonadati</taxon>
        <taxon>Bacteroidota</taxon>
        <taxon>Flavobacteriia</taxon>
        <taxon>Flavobacteriales</taxon>
        <taxon>Flavobacteriaceae</taxon>
        <taxon>Halomarinibacterium</taxon>
    </lineage>
</organism>
<evidence type="ECO:0000256" key="1">
    <source>
        <dbReference type="SAM" id="Phobius"/>
    </source>
</evidence>
<keyword evidence="1" id="KW-1133">Transmembrane helix</keyword>
<reference evidence="2" key="1">
    <citation type="submission" date="2021-07" db="EMBL/GenBank/DDBJ databases">
        <title>Aureisphaera sp. CAU 1614 isolated from sea sediment.</title>
        <authorList>
            <person name="Kim W."/>
        </authorList>
    </citation>
    <scope>NUCLEOTIDE SEQUENCE</scope>
    <source>
        <strain evidence="2">CAU 1614</strain>
    </source>
</reference>
<proteinExistence type="predicted"/>
<name>A0A9X1JV35_9FLAO</name>